<dbReference type="AlphaFoldDB" id="A0A382UD18"/>
<name>A0A382UD18_9ZZZZ</name>
<feature type="region of interest" description="Disordered" evidence="1">
    <location>
        <begin position="1"/>
        <end position="24"/>
    </location>
</feature>
<gene>
    <name evidence="2" type="ORF">METZ01_LOCUS384495</name>
</gene>
<feature type="compositionally biased region" description="Polar residues" evidence="1">
    <location>
        <begin position="12"/>
        <end position="24"/>
    </location>
</feature>
<evidence type="ECO:0000256" key="1">
    <source>
        <dbReference type="SAM" id="MobiDB-lite"/>
    </source>
</evidence>
<proteinExistence type="predicted"/>
<dbReference type="EMBL" id="UINC01142980">
    <property type="protein sequence ID" value="SVD31641.1"/>
    <property type="molecule type" value="Genomic_DNA"/>
</dbReference>
<organism evidence="2">
    <name type="scientific">marine metagenome</name>
    <dbReference type="NCBI Taxonomy" id="408172"/>
    <lineage>
        <taxon>unclassified sequences</taxon>
        <taxon>metagenomes</taxon>
        <taxon>ecological metagenomes</taxon>
    </lineage>
</organism>
<protein>
    <submittedName>
        <fullName evidence="2">Uncharacterized protein</fullName>
    </submittedName>
</protein>
<reference evidence="2" key="1">
    <citation type="submission" date="2018-05" db="EMBL/GenBank/DDBJ databases">
        <authorList>
            <person name="Lanie J.A."/>
            <person name="Ng W.-L."/>
            <person name="Kazmierczak K.M."/>
            <person name="Andrzejewski T.M."/>
            <person name="Davidsen T.M."/>
            <person name="Wayne K.J."/>
            <person name="Tettelin H."/>
            <person name="Glass J.I."/>
            <person name="Rusch D."/>
            <person name="Podicherti R."/>
            <person name="Tsui H.-C.T."/>
            <person name="Winkler M.E."/>
        </authorList>
    </citation>
    <scope>NUCLEOTIDE SEQUENCE</scope>
</reference>
<evidence type="ECO:0000313" key="2">
    <source>
        <dbReference type="EMBL" id="SVD31641.1"/>
    </source>
</evidence>
<sequence>MSKISVDEELIGNQNQLSPQDRQC</sequence>
<accession>A0A382UD18</accession>